<dbReference type="Gene3D" id="3.90.190.10">
    <property type="entry name" value="Protein tyrosine phosphatase superfamily"/>
    <property type="match status" value="1"/>
</dbReference>
<dbReference type="InterPro" id="IPR000242">
    <property type="entry name" value="PTP_cat"/>
</dbReference>
<organism evidence="6 7">
    <name type="scientific">Sapajus apella</name>
    <name type="common">Brown-capped capuchin</name>
    <name type="synonym">Cebus apella</name>
    <dbReference type="NCBI Taxonomy" id="9515"/>
    <lineage>
        <taxon>Eukaryota</taxon>
        <taxon>Metazoa</taxon>
        <taxon>Chordata</taxon>
        <taxon>Craniata</taxon>
        <taxon>Vertebrata</taxon>
        <taxon>Euteleostomi</taxon>
        <taxon>Mammalia</taxon>
        <taxon>Eutheria</taxon>
        <taxon>Euarchontoglires</taxon>
        <taxon>Primates</taxon>
        <taxon>Haplorrhini</taxon>
        <taxon>Platyrrhini</taxon>
        <taxon>Cebidae</taxon>
        <taxon>Cebinae</taxon>
        <taxon>Sapajus</taxon>
    </lineage>
</organism>
<dbReference type="SUPFAM" id="SSF52799">
    <property type="entry name" value="(Phosphotyrosine protein) phosphatases II"/>
    <property type="match status" value="1"/>
</dbReference>
<feature type="compositionally biased region" description="Basic and acidic residues" evidence="3">
    <location>
        <begin position="43"/>
        <end position="55"/>
    </location>
</feature>
<dbReference type="InterPro" id="IPR000387">
    <property type="entry name" value="Tyr_Pase_dom"/>
</dbReference>
<feature type="compositionally biased region" description="Polar residues" evidence="3">
    <location>
        <begin position="73"/>
        <end position="82"/>
    </location>
</feature>
<dbReference type="PANTHER" id="PTHR46900:SF4">
    <property type="entry name" value="FERM AND PDZ DOMAIN CONTAINING 2"/>
    <property type="match status" value="1"/>
</dbReference>
<dbReference type="PANTHER" id="PTHR46900">
    <property type="entry name" value="TYROSINE-PROTEIN PHOSPHATASE NON-RECEPTOR TYPE 13"/>
    <property type="match status" value="1"/>
</dbReference>
<dbReference type="InterPro" id="IPR003595">
    <property type="entry name" value="Tyr_Pase_cat"/>
</dbReference>
<dbReference type="SMART" id="SM00404">
    <property type="entry name" value="PTPc_motif"/>
    <property type="match status" value="1"/>
</dbReference>
<feature type="region of interest" description="Disordered" evidence="3">
    <location>
        <begin position="1"/>
        <end position="120"/>
    </location>
</feature>
<dbReference type="InterPro" id="IPR029021">
    <property type="entry name" value="Prot-tyrosine_phosphatase-like"/>
</dbReference>
<dbReference type="SMART" id="SM00194">
    <property type="entry name" value="PTPc"/>
    <property type="match status" value="1"/>
</dbReference>
<keyword evidence="2" id="KW-0539">Nucleus</keyword>
<dbReference type="InterPro" id="IPR016130">
    <property type="entry name" value="Tyr_Pase_AS"/>
</dbReference>
<dbReference type="InterPro" id="IPR052074">
    <property type="entry name" value="NonRcpt_TyrProt_Phosphatase"/>
</dbReference>
<evidence type="ECO:0000256" key="2">
    <source>
        <dbReference type="ARBA" id="ARBA00023242"/>
    </source>
</evidence>
<dbReference type="GO" id="GO:0004725">
    <property type="term" value="F:protein tyrosine phosphatase activity"/>
    <property type="evidence" value="ECO:0007669"/>
    <property type="project" value="InterPro"/>
</dbReference>
<dbReference type="Pfam" id="PF00102">
    <property type="entry name" value="Y_phosphatase"/>
    <property type="match status" value="1"/>
</dbReference>
<feature type="domain" description="Tyrosine-protein phosphatase" evidence="4">
    <location>
        <begin position="111"/>
        <end position="331"/>
    </location>
</feature>
<accession>A0A6J3GXY8</accession>
<feature type="domain" description="Tyrosine specific protein phosphatases" evidence="5">
    <location>
        <begin position="250"/>
        <end position="322"/>
    </location>
</feature>
<dbReference type="RefSeq" id="XP_032122766.1">
    <property type="nucleotide sequence ID" value="XM_032266875.1"/>
</dbReference>
<evidence type="ECO:0000256" key="1">
    <source>
        <dbReference type="ARBA" id="ARBA00004123"/>
    </source>
</evidence>
<feature type="compositionally biased region" description="Basic and acidic residues" evidence="3">
    <location>
        <begin position="1"/>
        <end position="16"/>
    </location>
</feature>
<evidence type="ECO:0000313" key="7">
    <source>
        <dbReference type="RefSeq" id="XP_032122766.1"/>
    </source>
</evidence>
<reference evidence="7" key="1">
    <citation type="submission" date="2025-08" db="UniProtKB">
        <authorList>
            <consortium name="RefSeq"/>
        </authorList>
    </citation>
    <scope>IDENTIFICATION</scope>
    <source>
        <tissue evidence="7">Blood</tissue>
    </source>
</reference>
<proteinExistence type="predicted"/>
<evidence type="ECO:0000313" key="6">
    <source>
        <dbReference type="Proteomes" id="UP000504640"/>
    </source>
</evidence>
<protein>
    <submittedName>
        <fullName evidence="7">Tyrosine-protein phosphatase non-receptor type 20 isoform X3</fullName>
    </submittedName>
</protein>
<dbReference type="CTD" id="26095"/>
<dbReference type="PROSITE" id="PS50056">
    <property type="entry name" value="TYR_PHOSPHATASE_2"/>
    <property type="match status" value="1"/>
</dbReference>
<gene>
    <name evidence="7" type="primary">PTPN20</name>
</gene>
<dbReference type="PROSITE" id="PS00383">
    <property type="entry name" value="TYR_PHOSPHATASE_1"/>
    <property type="match status" value="1"/>
</dbReference>
<dbReference type="Proteomes" id="UP000504640">
    <property type="component" value="Unplaced"/>
</dbReference>
<dbReference type="PRINTS" id="PR00700">
    <property type="entry name" value="PRTYPHPHTASE"/>
</dbReference>
<name>A0A6J3GXY8_SAPAP</name>
<keyword evidence="6" id="KW-1185">Reference proteome</keyword>
<dbReference type="AlphaFoldDB" id="A0A6J3GXY8"/>
<sequence>MSSPRDFRAESVKDYEGSDPEAEDLNFRETLPSSSQKSTRRSKVFENKVNSEKVKLSLQNFSHNSHEDFSEAPSESDSNPSMWTARGRLRRDRWSSEDEERAGPSQAVSPLPSDDSTRVPLGKSKDYINASYIRIVNCGEEYFYIATQGPLLSTVDDFWQMVLENNSNVIAMITREIEGGVIKCCQYWPISLKKPLELKHFRVSLENYQILNYFIIRMFQVVEKSTGTSHSVKQLQFTKWPDHGTPASADSFITYVRYARKSHLTGPMIVHCSAGIGRSGVFVCADVVFCAIVKNCSFNIMDIVAQMREQRSGMVQTREQYHFCYSIVLEVLRKLLTLD</sequence>
<evidence type="ECO:0000256" key="3">
    <source>
        <dbReference type="SAM" id="MobiDB-lite"/>
    </source>
</evidence>
<evidence type="ECO:0000259" key="4">
    <source>
        <dbReference type="PROSITE" id="PS50055"/>
    </source>
</evidence>
<comment type="subcellular location">
    <subcellularLocation>
        <location evidence="1">Nucleus</location>
    </subcellularLocation>
</comment>
<dbReference type="GeneID" id="116542116"/>
<evidence type="ECO:0000259" key="5">
    <source>
        <dbReference type="PROSITE" id="PS50056"/>
    </source>
</evidence>
<dbReference type="GO" id="GO:0005634">
    <property type="term" value="C:nucleus"/>
    <property type="evidence" value="ECO:0007669"/>
    <property type="project" value="UniProtKB-SubCell"/>
</dbReference>
<dbReference type="PROSITE" id="PS50055">
    <property type="entry name" value="TYR_PHOSPHATASE_PTP"/>
    <property type="match status" value="1"/>
</dbReference>